<name>A0A8S5QJN0_9CAUD</name>
<dbReference type="EMBL" id="BK015675">
    <property type="protein sequence ID" value="DAE19463.1"/>
    <property type="molecule type" value="Genomic_DNA"/>
</dbReference>
<organism evidence="1">
    <name type="scientific">Podoviridae sp. ctyDR6</name>
    <dbReference type="NCBI Taxonomy" id="2825288"/>
    <lineage>
        <taxon>Viruses</taxon>
        <taxon>Duplodnaviria</taxon>
        <taxon>Heunggongvirae</taxon>
        <taxon>Uroviricota</taxon>
        <taxon>Caudoviricetes</taxon>
    </lineage>
</organism>
<sequence length="123" mass="13628">MRKTIKINNVDFTAYFTPVGYKVTHKKIKGPNEGYMLDGSFTEDILAIKAVITCTCMPLTEAQLNALLAQLYSGTLNVYFFDPKTGNYRTAAMTCEPPESVDRGQGTNAAEYWTGTVLVLTEK</sequence>
<protein>
    <submittedName>
        <fullName evidence="1">Putative collagen-binding domain of a collagenase</fullName>
    </submittedName>
</protein>
<reference evidence="1" key="1">
    <citation type="journal article" date="2021" name="Proc. Natl. Acad. Sci. U.S.A.">
        <title>A Catalog of Tens of Thousands of Viruses from Human Metagenomes Reveals Hidden Associations with Chronic Diseases.</title>
        <authorList>
            <person name="Tisza M.J."/>
            <person name="Buck C.B."/>
        </authorList>
    </citation>
    <scope>NUCLEOTIDE SEQUENCE</scope>
    <source>
        <strain evidence="1">CtyDR6</strain>
    </source>
</reference>
<accession>A0A8S5QJN0</accession>
<proteinExistence type="predicted"/>
<evidence type="ECO:0000313" key="1">
    <source>
        <dbReference type="EMBL" id="DAE19463.1"/>
    </source>
</evidence>